<dbReference type="GO" id="GO:0106312">
    <property type="term" value="F:methylenetetrahydrofolate reductase (NADH) activity"/>
    <property type="evidence" value="ECO:0007669"/>
    <property type="project" value="UniProtKB-EC"/>
</dbReference>
<dbReference type="UniPathway" id="UPA00193"/>
<dbReference type="EC" id="1.5.1.54" evidence="12"/>
<dbReference type="InterPro" id="IPR029041">
    <property type="entry name" value="FAD-linked_oxidoreductase-like"/>
</dbReference>
<keyword evidence="7 12" id="KW-0560">Oxidoreductase</keyword>
<evidence type="ECO:0000313" key="14">
    <source>
        <dbReference type="Proteomes" id="UP000032544"/>
    </source>
</evidence>
<proteinExistence type="inferred from homology"/>
<name>A0A0D8J7R0_9BACT</name>
<dbReference type="OrthoDB" id="9812555at2"/>
<dbReference type="RefSeq" id="WP_045031191.1">
    <property type="nucleotide sequence ID" value="NZ_JRHC01000004.1"/>
</dbReference>
<evidence type="ECO:0000256" key="5">
    <source>
        <dbReference type="ARBA" id="ARBA00022630"/>
    </source>
</evidence>
<comment type="pathway">
    <text evidence="2 12">One-carbon metabolism; tetrahydrofolate interconversion.</text>
</comment>
<dbReference type="GO" id="GO:0071949">
    <property type="term" value="F:FAD binding"/>
    <property type="evidence" value="ECO:0007669"/>
    <property type="project" value="TreeGrafter"/>
</dbReference>
<keyword evidence="6 12" id="KW-0274">FAD</keyword>
<dbReference type="InterPro" id="IPR004620">
    <property type="entry name" value="MTHF_reductase_bac"/>
</dbReference>
<keyword evidence="4" id="KW-0028">Amino-acid biosynthesis</keyword>
<evidence type="ECO:0000256" key="8">
    <source>
        <dbReference type="ARBA" id="ARBA00023027"/>
    </source>
</evidence>
<dbReference type="PANTHER" id="PTHR45754:SF3">
    <property type="entry name" value="METHYLENETETRAHYDROFOLATE REDUCTASE (NADPH)"/>
    <property type="match status" value="1"/>
</dbReference>
<dbReference type="GO" id="GO:0009086">
    <property type="term" value="P:methionine biosynthetic process"/>
    <property type="evidence" value="ECO:0007669"/>
    <property type="project" value="UniProtKB-KW"/>
</dbReference>
<sequence>MKVIDTINQAKKTVFSFELLPPLKGNDVSRLHKTIESLTEFDPKYINITTHRDEIEFKELADGSIVKQTVRKRPGTVAIAADIQHKYGIPVVPHILCGGFTKSETEHVLIDLNFLGINNVLALRGDGLKNQHVFQPTENGHSNANELVKQIKDLGEGKYLDADLKNNKPLDFCIGVAGYPEKHFEAPNMEQDMAYLKQKVDEGADYIVTQMFFDNQVYYDFVDRCRAMGITVPIIPGIKPINLKNQLTVLPKIFSIDLPQELSKELTKCKNNDDARRVGTEWAIFQSKDLVAHNVPSLHIYTYGISDNVSEIVKAAF</sequence>
<evidence type="ECO:0000313" key="13">
    <source>
        <dbReference type="EMBL" id="KJF42809.1"/>
    </source>
</evidence>
<gene>
    <name evidence="13" type="ORF">LH29_15380</name>
</gene>
<dbReference type="GO" id="GO:0035999">
    <property type="term" value="P:tetrahydrofolate interconversion"/>
    <property type="evidence" value="ECO:0007669"/>
    <property type="project" value="UniProtKB-UniPathway"/>
</dbReference>
<evidence type="ECO:0000256" key="12">
    <source>
        <dbReference type="RuleBase" id="RU003862"/>
    </source>
</evidence>
<dbReference type="PATRIC" id="fig|1544798.3.peg.3242"/>
<comment type="pathway">
    <text evidence="10">Amino-acid biosynthesis; L-methionine biosynthesis via de novo pathway.</text>
</comment>
<comment type="catalytic activity">
    <reaction evidence="11">
        <text>(6S)-5-methyl-5,6,7,8-tetrahydrofolate + NAD(+) = (6R)-5,10-methylene-5,6,7,8-tetrahydrofolate + NADH + H(+)</text>
        <dbReference type="Rhea" id="RHEA:19821"/>
        <dbReference type="ChEBI" id="CHEBI:15378"/>
        <dbReference type="ChEBI" id="CHEBI:15636"/>
        <dbReference type="ChEBI" id="CHEBI:18608"/>
        <dbReference type="ChEBI" id="CHEBI:57540"/>
        <dbReference type="ChEBI" id="CHEBI:57945"/>
        <dbReference type="EC" id="1.5.1.54"/>
    </reaction>
    <physiologicalReaction direction="right-to-left" evidence="11">
        <dbReference type="Rhea" id="RHEA:19823"/>
    </physiologicalReaction>
</comment>
<dbReference type="SUPFAM" id="SSF51730">
    <property type="entry name" value="FAD-linked oxidoreductase"/>
    <property type="match status" value="1"/>
</dbReference>
<protein>
    <recommendedName>
        <fullName evidence="12">Methylenetetrahydrofolate reductase</fullName>
        <ecNumber evidence="12">1.5.1.54</ecNumber>
    </recommendedName>
</protein>
<dbReference type="FunFam" id="3.20.20.220:FF:000015">
    <property type="entry name" value="Methylenetetrahydrofolate reductase"/>
    <property type="match status" value="1"/>
</dbReference>
<dbReference type="GO" id="GO:0005829">
    <property type="term" value="C:cytosol"/>
    <property type="evidence" value="ECO:0007669"/>
    <property type="project" value="InterPro"/>
</dbReference>
<dbReference type="AlphaFoldDB" id="A0A0D8J7R0"/>
<evidence type="ECO:0000256" key="1">
    <source>
        <dbReference type="ARBA" id="ARBA00001974"/>
    </source>
</evidence>
<dbReference type="PANTHER" id="PTHR45754">
    <property type="entry name" value="METHYLENETETRAHYDROFOLATE REDUCTASE"/>
    <property type="match status" value="1"/>
</dbReference>
<dbReference type="EMBL" id="JRHC01000004">
    <property type="protein sequence ID" value="KJF42809.1"/>
    <property type="molecule type" value="Genomic_DNA"/>
</dbReference>
<dbReference type="Gene3D" id="3.20.20.220">
    <property type="match status" value="1"/>
</dbReference>
<comment type="caution">
    <text evidence="13">The sequence shown here is derived from an EMBL/GenBank/DDBJ whole genome shotgun (WGS) entry which is preliminary data.</text>
</comment>
<evidence type="ECO:0000256" key="9">
    <source>
        <dbReference type="ARBA" id="ARBA00023167"/>
    </source>
</evidence>
<dbReference type="STRING" id="1544798.LH29_15380"/>
<accession>A0A0D8J7R0</accession>
<organism evidence="13 14">
    <name type="scientific">Draconibacterium sediminis</name>
    <dbReference type="NCBI Taxonomy" id="1544798"/>
    <lineage>
        <taxon>Bacteria</taxon>
        <taxon>Pseudomonadati</taxon>
        <taxon>Bacteroidota</taxon>
        <taxon>Bacteroidia</taxon>
        <taxon>Marinilabiliales</taxon>
        <taxon>Prolixibacteraceae</taxon>
        <taxon>Draconibacterium</taxon>
    </lineage>
</organism>
<dbReference type="NCBIfam" id="TIGR00676">
    <property type="entry name" value="fadh2"/>
    <property type="match status" value="1"/>
</dbReference>
<keyword evidence="8" id="KW-0520">NAD</keyword>
<dbReference type="Pfam" id="PF02219">
    <property type="entry name" value="MTHFR"/>
    <property type="match status" value="1"/>
</dbReference>
<evidence type="ECO:0000256" key="11">
    <source>
        <dbReference type="ARBA" id="ARBA00048628"/>
    </source>
</evidence>
<evidence type="ECO:0000256" key="3">
    <source>
        <dbReference type="ARBA" id="ARBA00006743"/>
    </source>
</evidence>
<dbReference type="Proteomes" id="UP000032544">
    <property type="component" value="Unassembled WGS sequence"/>
</dbReference>
<evidence type="ECO:0000256" key="2">
    <source>
        <dbReference type="ARBA" id="ARBA00004777"/>
    </source>
</evidence>
<keyword evidence="9" id="KW-0486">Methionine biosynthesis</keyword>
<evidence type="ECO:0000256" key="10">
    <source>
        <dbReference type="ARBA" id="ARBA00034478"/>
    </source>
</evidence>
<evidence type="ECO:0000256" key="7">
    <source>
        <dbReference type="ARBA" id="ARBA00023002"/>
    </source>
</evidence>
<dbReference type="InterPro" id="IPR003171">
    <property type="entry name" value="Mehydrof_redctse-like"/>
</dbReference>
<reference evidence="13 14" key="1">
    <citation type="submission" date="2014-09" db="EMBL/GenBank/DDBJ databases">
        <title>Draft Genome Sequence of Draconibacterium sp. JN14CK-3.</title>
        <authorList>
            <person name="Dong C."/>
            <person name="Lai Q."/>
            <person name="Shao Z."/>
        </authorList>
    </citation>
    <scope>NUCLEOTIDE SEQUENCE [LARGE SCALE GENOMIC DNA]</scope>
    <source>
        <strain evidence="13 14">JN14CK-3</strain>
    </source>
</reference>
<evidence type="ECO:0000256" key="6">
    <source>
        <dbReference type="ARBA" id="ARBA00022827"/>
    </source>
</evidence>
<evidence type="ECO:0000256" key="4">
    <source>
        <dbReference type="ARBA" id="ARBA00022605"/>
    </source>
</evidence>
<dbReference type="CDD" id="cd00537">
    <property type="entry name" value="MTHFR"/>
    <property type="match status" value="1"/>
</dbReference>
<comment type="similarity">
    <text evidence="3 12">Belongs to the methylenetetrahydrofolate reductase family.</text>
</comment>
<comment type="cofactor">
    <cofactor evidence="1 12">
        <name>FAD</name>
        <dbReference type="ChEBI" id="CHEBI:57692"/>
    </cofactor>
</comment>
<keyword evidence="14" id="KW-1185">Reference proteome</keyword>
<keyword evidence="5 12" id="KW-0285">Flavoprotein</keyword>